<organism evidence="2 3">
    <name type="scientific">Rossellomorea vietnamensis</name>
    <dbReference type="NCBI Taxonomy" id="218284"/>
    <lineage>
        <taxon>Bacteria</taxon>
        <taxon>Bacillati</taxon>
        <taxon>Bacillota</taxon>
        <taxon>Bacilli</taxon>
        <taxon>Bacillales</taxon>
        <taxon>Bacillaceae</taxon>
        <taxon>Rossellomorea</taxon>
    </lineage>
</organism>
<accession>A0A6I6UVN2</accession>
<dbReference type="PROSITE" id="PS51500">
    <property type="entry name" value="SIN"/>
    <property type="match status" value="1"/>
</dbReference>
<dbReference type="GeneID" id="77239186"/>
<dbReference type="InterPro" id="IPR036281">
    <property type="entry name" value="SinR/SinI_dimer_dom_sf"/>
</dbReference>
<dbReference type="AlphaFoldDB" id="A0A6I6UVN2"/>
<dbReference type="EMBL" id="CP047394">
    <property type="protein sequence ID" value="QHE63403.1"/>
    <property type="molecule type" value="Genomic_DNA"/>
</dbReference>
<dbReference type="SUPFAM" id="SSF47406">
    <property type="entry name" value="SinR repressor dimerisation domain-like"/>
    <property type="match status" value="1"/>
</dbReference>
<evidence type="ECO:0000313" key="2">
    <source>
        <dbReference type="EMBL" id="QHE63403.1"/>
    </source>
</evidence>
<reference evidence="2 3" key="1">
    <citation type="submission" date="2019-06" db="EMBL/GenBank/DDBJ databases">
        <title>An operon consisting of a P-type ATPase gene and a transcriptional regular gene given the different cadmium resistance in Bacillus vietamensis 151-6 and Bacillus marisflavi 151-25.</title>
        <authorList>
            <person name="Yu X."/>
        </authorList>
    </citation>
    <scope>NUCLEOTIDE SEQUENCE [LARGE SCALE GENOMIC DNA]</scope>
    <source>
        <strain evidence="2 3">151-6</strain>
    </source>
</reference>
<dbReference type="GO" id="GO:0046983">
    <property type="term" value="F:protein dimerization activity"/>
    <property type="evidence" value="ECO:0007669"/>
    <property type="project" value="InterPro"/>
</dbReference>
<evidence type="ECO:0000313" key="3">
    <source>
        <dbReference type="Proteomes" id="UP000465062"/>
    </source>
</evidence>
<dbReference type="KEGG" id="bvq:FHE72_22220"/>
<gene>
    <name evidence="2" type="primary">sinI</name>
    <name evidence="2" type="ORF">FHE72_22220</name>
</gene>
<dbReference type="RefSeq" id="WP_079533931.1">
    <property type="nucleotide sequence ID" value="NZ_CCDN010000007.1"/>
</dbReference>
<dbReference type="InterPro" id="IPR010981">
    <property type="entry name" value="SinR/SinI_dimer_dom"/>
</dbReference>
<feature type="domain" description="Sin" evidence="1">
    <location>
        <begin position="1"/>
        <end position="35"/>
    </location>
</feature>
<evidence type="ECO:0000259" key="1">
    <source>
        <dbReference type="PROSITE" id="PS51500"/>
    </source>
</evidence>
<sequence length="45" mass="5282">MGNRELDQEWVELVKEALEAGISKQQIREYLQKQSQEVKAGYKVM</sequence>
<dbReference type="GO" id="GO:0003677">
    <property type="term" value="F:DNA binding"/>
    <property type="evidence" value="ECO:0007669"/>
    <property type="project" value="UniProtKB-KW"/>
</dbReference>
<dbReference type="GO" id="GO:0006355">
    <property type="term" value="P:regulation of DNA-templated transcription"/>
    <property type="evidence" value="ECO:0007669"/>
    <property type="project" value="InterPro"/>
</dbReference>
<proteinExistence type="predicted"/>
<keyword evidence="2" id="KW-0238">DNA-binding</keyword>
<protein>
    <submittedName>
        <fullName evidence="2">DNA-binding anti-repressor SinI</fullName>
    </submittedName>
</protein>
<dbReference type="Pfam" id="PF08671">
    <property type="entry name" value="SinI"/>
    <property type="match status" value="1"/>
</dbReference>
<name>A0A6I6UVN2_9BACI</name>
<dbReference type="Proteomes" id="UP000465062">
    <property type="component" value="Chromosome"/>
</dbReference>